<feature type="compositionally biased region" description="Polar residues" evidence="1">
    <location>
        <begin position="146"/>
        <end position="164"/>
    </location>
</feature>
<dbReference type="OrthoDB" id="10602605at2759"/>
<reference evidence="2" key="1">
    <citation type="submission" date="2019-05" db="EMBL/GenBank/DDBJ databases">
        <title>Annotation for the trematode Fasciolopsis buski.</title>
        <authorList>
            <person name="Choi Y.-J."/>
        </authorList>
    </citation>
    <scope>NUCLEOTIDE SEQUENCE</scope>
    <source>
        <strain evidence="2">HT</strain>
        <tissue evidence="2">Whole worm</tissue>
    </source>
</reference>
<feature type="compositionally biased region" description="Polar residues" evidence="1">
    <location>
        <begin position="88"/>
        <end position="98"/>
    </location>
</feature>
<feature type="compositionally biased region" description="Low complexity" evidence="1">
    <location>
        <begin position="17"/>
        <end position="34"/>
    </location>
</feature>
<feature type="compositionally biased region" description="Low complexity" evidence="1">
    <location>
        <begin position="53"/>
        <end position="65"/>
    </location>
</feature>
<organism evidence="2 3">
    <name type="scientific">Fasciolopsis buskii</name>
    <dbReference type="NCBI Taxonomy" id="27845"/>
    <lineage>
        <taxon>Eukaryota</taxon>
        <taxon>Metazoa</taxon>
        <taxon>Spiralia</taxon>
        <taxon>Lophotrochozoa</taxon>
        <taxon>Platyhelminthes</taxon>
        <taxon>Trematoda</taxon>
        <taxon>Digenea</taxon>
        <taxon>Plagiorchiida</taxon>
        <taxon>Echinostomata</taxon>
        <taxon>Echinostomatoidea</taxon>
        <taxon>Fasciolidae</taxon>
        <taxon>Fasciolopsis</taxon>
    </lineage>
</organism>
<proteinExistence type="predicted"/>
<sequence length="199" mass="21739">SRSVSHSRRPPIPSREQLLPGDDQQQQQQQLPGQAVERVNRRGAPPVNANSGLQHQKQQQQQQQQLHHHPPGAPRPGPDTVQMETRGGSKSTGINSGSGRFLQPRPAPPSYQQVVSLTRYGQQQQQQQQQQRQAPMATQERPLPPQRSSAALSNPTSRQSTNPNGIAALRSNATTVSTSEPRKCNPTYNSPSTSSCSLA</sequence>
<dbReference type="Proteomes" id="UP000728185">
    <property type="component" value="Unassembled WGS sequence"/>
</dbReference>
<feature type="compositionally biased region" description="Low complexity" evidence="1">
    <location>
        <begin position="122"/>
        <end position="133"/>
    </location>
</feature>
<evidence type="ECO:0000256" key="1">
    <source>
        <dbReference type="SAM" id="MobiDB-lite"/>
    </source>
</evidence>
<comment type="caution">
    <text evidence="2">The sequence shown here is derived from an EMBL/GenBank/DDBJ whole genome shotgun (WGS) entry which is preliminary data.</text>
</comment>
<evidence type="ECO:0000313" key="2">
    <source>
        <dbReference type="EMBL" id="KAA0192298.1"/>
    </source>
</evidence>
<feature type="compositionally biased region" description="Polar residues" evidence="1">
    <location>
        <begin position="186"/>
        <end position="199"/>
    </location>
</feature>
<feature type="compositionally biased region" description="Polar residues" evidence="1">
    <location>
        <begin position="110"/>
        <end position="121"/>
    </location>
</feature>
<feature type="non-terminal residue" evidence="2">
    <location>
        <position position="1"/>
    </location>
</feature>
<name>A0A8E0RZ65_9TREM</name>
<keyword evidence="3" id="KW-1185">Reference proteome</keyword>
<dbReference type="EMBL" id="LUCM01005767">
    <property type="protein sequence ID" value="KAA0192298.1"/>
    <property type="molecule type" value="Genomic_DNA"/>
</dbReference>
<accession>A0A8E0RZ65</accession>
<feature type="region of interest" description="Disordered" evidence="1">
    <location>
        <begin position="1"/>
        <end position="199"/>
    </location>
</feature>
<dbReference type="AlphaFoldDB" id="A0A8E0RZ65"/>
<evidence type="ECO:0000313" key="3">
    <source>
        <dbReference type="Proteomes" id="UP000728185"/>
    </source>
</evidence>
<gene>
    <name evidence="2" type="ORF">FBUS_03402</name>
</gene>
<protein>
    <submittedName>
        <fullName evidence="2">Uncharacterized protein</fullName>
    </submittedName>
</protein>